<dbReference type="Pfam" id="PF00593">
    <property type="entry name" value="TonB_dep_Rec_b-barrel"/>
    <property type="match status" value="1"/>
</dbReference>
<comment type="similarity">
    <text evidence="10">Belongs to the TonB-dependent receptor family.</text>
</comment>
<evidence type="ECO:0000256" key="3">
    <source>
        <dbReference type="ARBA" id="ARBA00022452"/>
    </source>
</evidence>
<comment type="subcellular location">
    <subcellularLocation>
        <location evidence="1 10">Cell outer membrane</location>
        <topology evidence="1 10">Multi-pass membrane protein</topology>
    </subcellularLocation>
</comment>
<evidence type="ECO:0000256" key="2">
    <source>
        <dbReference type="ARBA" id="ARBA00022448"/>
    </source>
</evidence>
<dbReference type="InterPro" id="IPR000531">
    <property type="entry name" value="Beta-barrel_TonB"/>
</dbReference>
<feature type="domain" description="TonB-dependent receptor-like beta-barrel" evidence="11">
    <location>
        <begin position="17"/>
        <end position="419"/>
    </location>
</feature>
<keyword evidence="3 10" id="KW-1134">Transmembrane beta strand</keyword>
<keyword evidence="4 10" id="KW-0812">Transmembrane</keyword>
<accession>A0A9W6FV95</accession>
<dbReference type="EMBL" id="BSDR01000001">
    <property type="protein sequence ID" value="GLI35483.1"/>
    <property type="molecule type" value="Genomic_DNA"/>
</dbReference>
<sequence>MGTFGGDTTYAIAGEGQAARFRPNDFISYTGIGKNDTDIYTLSFEEVFGPVRLHAQAGTVRVDDRYTLETGSNNAFYDDSPGSLKITENGSWFTEMRGDVPLGSSHLLTVGTSFRRDDSDTNDYNIPFYRSFSGAGPSTFYSGGKSTSWAVFAQDEWQILDPLTVYLGARFDSWEVYDGASGVPGSEIQYSSNNESEFSPKVAAVWKALPDTTVRGSVGHAFRPPTLYELYRTWTSYSTIYESNPDLSPETVWTYELGIDQYFFDKRTRISLTGYRNDIEDLIYYRTEGFIKFRENAGEARTYGVELEASQKITDWLSLWGNFTYTDAVITDNPTDPESEDKRVPGIPKTAFNLGLDAQYKWVKGSLIGRYYGKIYNNSDNSDVEDGVYGTYEPAYFMDAKVTVSPRKNLEFSVSLENLLDEEYYEYYKTEGRTIFAEVTLRY</sequence>
<dbReference type="PROSITE" id="PS52016">
    <property type="entry name" value="TONB_DEPENDENT_REC_3"/>
    <property type="match status" value="1"/>
</dbReference>
<evidence type="ECO:0000256" key="9">
    <source>
        <dbReference type="ARBA" id="ARBA00023237"/>
    </source>
</evidence>
<dbReference type="InterPro" id="IPR039426">
    <property type="entry name" value="TonB-dep_rcpt-like"/>
</dbReference>
<keyword evidence="13" id="KW-1185">Reference proteome</keyword>
<evidence type="ECO:0000259" key="11">
    <source>
        <dbReference type="Pfam" id="PF00593"/>
    </source>
</evidence>
<evidence type="ECO:0000256" key="4">
    <source>
        <dbReference type="ARBA" id="ARBA00022692"/>
    </source>
</evidence>
<keyword evidence="6" id="KW-0798">TonB box</keyword>
<protein>
    <recommendedName>
        <fullName evidence="11">TonB-dependent receptor-like beta-barrel domain-containing protein</fullName>
    </recommendedName>
</protein>
<dbReference type="SUPFAM" id="SSF56935">
    <property type="entry name" value="Porins"/>
    <property type="match status" value="1"/>
</dbReference>
<dbReference type="PANTHER" id="PTHR30069">
    <property type="entry name" value="TONB-DEPENDENT OUTER MEMBRANE RECEPTOR"/>
    <property type="match status" value="1"/>
</dbReference>
<dbReference type="PANTHER" id="PTHR30069:SF29">
    <property type="entry name" value="HEMOGLOBIN AND HEMOGLOBIN-HAPTOGLOBIN-BINDING PROTEIN 1-RELATED"/>
    <property type="match status" value="1"/>
</dbReference>
<dbReference type="InterPro" id="IPR036942">
    <property type="entry name" value="Beta-barrel_TonB_sf"/>
</dbReference>
<evidence type="ECO:0000256" key="6">
    <source>
        <dbReference type="ARBA" id="ARBA00023077"/>
    </source>
</evidence>
<keyword evidence="7 10" id="KW-0472">Membrane</keyword>
<keyword evidence="2 10" id="KW-0813">Transport</keyword>
<comment type="caution">
    <text evidence="12">The sequence shown here is derived from an EMBL/GenBank/DDBJ whole genome shotgun (WGS) entry which is preliminary data.</text>
</comment>
<evidence type="ECO:0000313" key="12">
    <source>
        <dbReference type="EMBL" id="GLI35483.1"/>
    </source>
</evidence>
<dbReference type="GO" id="GO:0015344">
    <property type="term" value="F:siderophore uptake transmembrane transporter activity"/>
    <property type="evidence" value="ECO:0007669"/>
    <property type="project" value="TreeGrafter"/>
</dbReference>
<dbReference type="Proteomes" id="UP001144372">
    <property type="component" value="Unassembled WGS sequence"/>
</dbReference>
<dbReference type="GO" id="GO:0009279">
    <property type="term" value="C:cell outer membrane"/>
    <property type="evidence" value="ECO:0007669"/>
    <property type="project" value="UniProtKB-SubCell"/>
</dbReference>
<evidence type="ECO:0000256" key="5">
    <source>
        <dbReference type="ARBA" id="ARBA00022729"/>
    </source>
</evidence>
<evidence type="ECO:0000256" key="1">
    <source>
        <dbReference type="ARBA" id="ARBA00004571"/>
    </source>
</evidence>
<evidence type="ECO:0000256" key="7">
    <source>
        <dbReference type="ARBA" id="ARBA00023136"/>
    </source>
</evidence>
<dbReference type="Gene3D" id="2.40.170.20">
    <property type="entry name" value="TonB-dependent receptor, beta-barrel domain"/>
    <property type="match status" value="1"/>
</dbReference>
<dbReference type="GO" id="GO:0044718">
    <property type="term" value="P:siderophore transmembrane transport"/>
    <property type="evidence" value="ECO:0007669"/>
    <property type="project" value="TreeGrafter"/>
</dbReference>
<evidence type="ECO:0000313" key="13">
    <source>
        <dbReference type="Proteomes" id="UP001144372"/>
    </source>
</evidence>
<gene>
    <name evidence="12" type="ORF">DAMNIGENAA_29160</name>
</gene>
<organism evidence="12 13">
    <name type="scientific">Desulforhabdus amnigena</name>
    <dbReference type="NCBI Taxonomy" id="40218"/>
    <lineage>
        <taxon>Bacteria</taxon>
        <taxon>Pseudomonadati</taxon>
        <taxon>Thermodesulfobacteriota</taxon>
        <taxon>Syntrophobacteria</taxon>
        <taxon>Syntrophobacterales</taxon>
        <taxon>Syntrophobacteraceae</taxon>
        <taxon>Desulforhabdus</taxon>
    </lineage>
</organism>
<reference evidence="12" key="1">
    <citation type="submission" date="2022-12" db="EMBL/GenBank/DDBJ databases">
        <title>Reference genome sequencing for broad-spectrum identification of bacterial and archaeal isolates by mass spectrometry.</title>
        <authorList>
            <person name="Sekiguchi Y."/>
            <person name="Tourlousse D.M."/>
        </authorList>
    </citation>
    <scope>NUCLEOTIDE SEQUENCE</scope>
    <source>
        <strain evidence="12">ASRB1</strain>
    </source>
</reference>
<keyword evidence="5" id="KW-0732">Signal</keyword>
<evidence type="ECO:0000256" key="8">
    <source>
        <dbReference type="ARBA" id="ARBA00023170"/>
    </source>
</evidence>
<dbReference type="AlphaFoldDB" id="A0A9W6FV95"/>
<evidence type="ECO:0000256" key="10">
    <source>
        <dbReference type="PROSITE-ProRule" id="PRU01360"/>
    </source>
</evidence>
<dbReference type="RefSeq" id="WP_281795349.1">
    <property type="nucleotide sequence ID" value="NZ_BSDR01000001.1"/>
</dbReference>
<keyword evidence="8" id="KW-0675">Receptor</keyword>
<keyword evidence="9 10" id="KW-0998">Cell outer membrane</keyword>
<name>A0A9W6FV95_9BACT</name>
<proteinExistence type="inferred from homology"/>